<dbReference type="AlphaFoldDB" id="A0A318RRA9"/>
<dbReference type="GO" id="GO:0005886">
    <property type="term" value="C:plasma membrane"/>
    <property type="evidence" value="ECO:0007669"/>
    <property type="project" value="UniProtKB-SubCell"/>
</dbReference>
<dbReference type="EMBL" id="QJSP01000005">
    <property type="protein sequence ID" value="PYE18055.1"/>
    <property type="molecule type" value="Genomic_DNA"/>
</dbReference>
<accession>A0A318RRA9</accession>
<dbReference type="Proteomes" id="UP000247591">
    <property type="component" value="Unassembled WGS sequence"/>
</dbReference>
<evidence type="ECO:0000313" key="7">
    <source>
        <dbReference type="EMBL" id="PYE18055.1"/>
    </source>
</evidence>
<sequence>MCRVTYFVPALAGLLTGAGLIIAIGAQNVFVLRQGIRREHVMAVVAVCTASDIVLILGGVAGLGALVTAFPEVVDIATIAGGGYLLILAAMAARRVVRPVSMDTAGGVVAVSRWAAIGTAVALTWLNPHVYLDTLITLGAIANSHGPQEKWVFAAGACVASLLWFAALGFGSARLAPLFAKQRAWQMLDALVAVVMGALGAGLILSAVF</sequence>
<dbReference type="Pfam" id="PF01810">
    <property type="entry name" value="LysE"/>
    <property type="match status" value="1"/>
</dbReference>
<evidence type="ECO:0000256" key="3">
    <source>
        <dbReference type="ARBA" id="ARBA00022692"/>
    </source>
</evidence>
<reference evidence="7 8" key="1">
    <citation type="submission" date="2018-06" db="EMBL/GenBank/DDBJ databases">
        <title>Genomic Encyclopedia of Type Strains, Phase IV (KMG-IV): sequencing the most valuable type-strain genomes for metagenomic binning, comparative biology and taxonomic classification.</title>
        <authorList>
            <person name="Goeker M."/>
        </authorList>
    </citation>
    <scope>NUCLEOTIDE SEQUENCE [LARGE SCALE GENOMIC DNA]</scope>
    <source>
        <strain evidence="7 8">DSM 45521</strain>
    </source>
</reference>
<evidence type="ECO:0000256" key="2">
    <source>
        <dbReference type="ARBA" id="ARBA00022475"/>
    </source>
</evidence>
<protein>
    <submittedName>
        <fullName evidence="7">L-lysine exporter family protein LysE/ArgO</fullName>
    </submittedName>
</protein>
<organism evidence="7 8">
    <name type="scientific">Williamsia limnetica</name>
    <dbReference type="NCBI Taxonomy" id="882452"/>
    <lineage>
        <taxon>Bacteria</taxon>
        <taxon>Bacillati</taxon>
        <taxon>Actinomycetota</taxon>
        <taxon>Actinomycetes</taxon>
        <taxon>Mycobacteriales</taxon>
        <taxon>Nocardiaceae</taxon>
        <taxon>Williamsia</taxon>
    </lineage>
</organism>
<evidence type="ECO:0000313" key="8">
    <source>
        <dbReference type="Proteomes" id="UP000247591"/>
    </source>
</evidence>
<evidence type="ECO:0000256" key="4">
    <source>
        <dbReference type="ARBA" id="ARBA00022989"/>
    </source>
</evidence>
<keyword evidence="5 6" id="KW-0472">Membrane</keyword>
<dbReference type="InterPro" id="IPR001123">
    <property type="entry name" value="LeuE-type"/>
</dbReference>
<comment type="subcellular location">
    <subcellularLocation>
        <location evidence="1">Cell membrane</location>
        <topology evidence="1">Multi-pass membrane protein</topology>
    </subcellularLocation>
</comment>
<dbReference type="PANTHER" id="PTHR30086">
    <property type="entry name" value="ARGININE EXPORTER PROTEIN ARGO"/>
    <property type="match status" value="1"/>
</dbReference>
<keyword evidence="2" id="KW-1003">Cell membrane</keyword>
<keyword evidence="3 6" id="KW-0812">Transmembrane</keyword>
<feature type="transmembrane region" description="Helical" evidence="6">
    <location>
        <begin position="105"/>
        <end position="126"/>
    </location>
</feature>
<evidence type="ECO:0000256" key="5">
    <source>
        <dbReference type="ARBA" id="ARBA00023136"/>
    </source>
</evidence>
<dbReference type="GO" id="GO:0015171">
    <property type="term" value="F:amino acid transmembrane transporter activity"/>
    <property type="evidence" value="ECO:0007669"/>
    <property type="project" value="TreeGrafter"/>
</dbReference>
<feature type="transmembrane region" description="Helical" evidence="6">
    <location>
        <begin position="73"/>
        <end position="93"/>
    </location>
</feature>
<feature type="transmembrane region" description="Helical" evidence="6">
    <location>
        <begin position="6"/>
        <end position="31"/>
    </location>
</feature>
<comment type="caution">
    <text evidence="7">The sequence shown here is derived from an EMBL/GenBank/DDBJ whole genome shotgun (WGS) entry which is preliminary data.</text>
</comment>
<name>A0A318RRA9_WILLI</name>
<keyword evidence="8" id="KW-1185">Reference proteome</keyword>
<keyword evidence="4 6" id="KW-1133">Transmembrane helix</keyword>
<feature type="transmembrane region" description="Helical" evidence="6">
    <location>
        <begin position="188"/>
        <end position="208"/>
    </location>
</feature>
<feature type="transmembrane region" description="Helical" evidence="6">
    <location>
        <begin position="151"/>
        <end position="176"/>
    </location>
</feature>
<gene>
    <name evidence="7" type="ORF">DFR67_105200</name>
</gene>
<feature type="transmembrane region" description="Helical" evidence="6">
    <location>
        <begin position="43"/>
        <end position="67"/>
    </location>
</feature>
<proteinExistence type="predicted"/>
<evidence type="ECO:0000256" key="1">
    <source>
        <dbReference type="ARBA" id="ARBA00004651"/>
    </source>
</evidence>
<dbReference type="PANTHER" id="PTHR30086:SF20">
    <property type="entry name" value="ARGININE EXPORTER PROTEIN ARGO-RELATED"/>
    <property type="match status" value="1"/>
</dbReference>
<evidence type="ECO:0000256" key="6">
    <source>
        <dbReference type="SAM" id="Phobius"/>
    </source>
</evidence>